<reference evidence="3" key="1">
    <citation type="submission" date="2011-02" db="EMBL/GenBank/DDBJ databases">
        <title>The Genome Sequence of Capsaspora owczarzaki ATCC 30864.</title>
        <authorList>
            <person name="Russ C."/>
            <person name="Cuomo C."/>
            <person name="Burger G."/>
            <person name="Gray M.W."/>
            <person name="Holland P.W.H."/>
            <person name="King N."/>
            <person name="Lang F.B.F."/>
            <person name="Roger A.J."/>
            <person name="Ruiz-Trillo I."/>
            <person name="Young S.K."/>
            <person name="Zeng Q."/>
            <person name="Gargeya S."/>
            <person name="Alvarado L."/>
            <person name="Berlin A."/>
            <person name="Chapman S.B."/>
            <person name="Chen Z."/>
            <person name="Freedman E."/>
            <person name="Gellesch M."/>
            <person name="Goldberg J."/>
            <person name="Griggs A."/>
            <person name="Gujja S."/>
            <person name="Heilman E."/>
            <person name="Heiman D."/>
            <person name="Howarth C."/>
            <person name="Mehta T."/>
            <person name="Neiman D."/>
            <person name="Pearson M."/>
            <person name="Roberts A."/>
            <person name="Saif S."/>
            <person name="Shea T."/>
            <person name="Shenoy N."/>
            <person name="Sisk P."/>
            <person name="Stolte C."/>
            <person name="Sykes S."/>
            <person name="White J."/>
            <person name="Yandava C."/>
            <person name="Haas B."/>
            <person name="Nusbaum C."/>
            <person name="Birren B."/>
        </authorList>
    </citation>
    <scope>NUCLEOTIDE SEQUENCE</scope>
    <source>
        <strain evidence="3">ATCC 30864</strain>
    </source>
</reference>
<evidence type="ECO:0000256" key="1">
    <source>
        <dbReference type="SAM" id="MobiDB-lite"/>
    </source>
</evidence>
<organism evidence="2 3">
    <name type="scientific">Capsaspora owczarzaki (strain ATCC 30864)</name>
    <dbReference type="NCBI Taxonomy" id="595528"/>
    <lineage>
        <taxon>Eukaryota</taxon>
        <taxon>Filasterea</taxon>
        <taxon>Capsaspora</taxon>
    </lineage>
</organism>
<feature type="compositionally biased region" description="Polar residues" evidence="1">
    <location>
        <begin position="112"/>
        <end position="129"/>
    </location>
</feature>
<keyword evidence="3" id="KW-1185">Reference proteome</keyword>
<sequence>MASRKSTKRTISHDEDEFDLSGSRRTSRRTSDESAGTSTVVQPAALDKIIHAASKTTATAATGRRRPAPADDNDTRDAPAVVDPPHKKAQLFKKPTAPMLELLEPRSHDTSFDSPSVAPQSARRSSFVNGRTPRKMLNAPAPMQVPSGAQPTTSAAGTSGTASTASKVSTPGFDRPLFEPISALPNLAEDIPTSMSSEERFDQLLTESLRYGLRALDDGEANTAQLSRSELQDFAEAHHREWLNDKHTMALQAEARLAPVLKPCAENESLREQIGLFQEGLERLIQEESFWKQAMESPFTMSPLESVPLVLSESDSAHLARRQEVAQLRAQIQQSEEMLALQLCQFNRAVRILQDAQSRNHQLCDEITHDVVQRTFAGIPHVDDARSLIRNVLAPMAV</sequence>
<dbReference type="RefSeq" id="XP_004349828.2">
    <property type="nucleotide sequence ID" value="XM_004349778.2"/>
</dbReference>
<dbReference type="AlphaFoldDB" id="A0A0D2WK33"/>
<protein>
    <submittedName>
        <fullName evidence="2">Uncharacterized protein</fullName>
    </submittedName>
</protein>
<accession>A0A0D2WK33</accession>
<dbReference type="Proteomes" id="UP000008743">
    <property type="component" value="Unassembled WGS sequence"/>
</dbReference>
<feature type="compositionally biased region" description="Basic residues" evidence="1">
    <location>
        <begin position="1"/>
        <end position="10"/>
    </location>
</feature>
<gene>
    <name evidence="2" type="ORF">CAOG_001308</name>
</gene>
<feature type="region of interest" description="Disordered" evidence="1">
    <location>
        <begin position="1"/>
        <end position="174"/>
    </location>
</feature>
<feature type="compositionally biased region" description="Low complexity" evidence="1">
    <location>
        <begin position="147"/>
        <end position="166"/>
    </location>
</feature>
<dbReference type="EMBL" id="KE346361">
    <property type="protein sequence ID" value="KJE89903.1"/>
    <property type="molecule type" value="Genomic_DNA"/>
</dbReference>
<proteinExistence type="predicted"/>
<evidence type="ECO:0000313" key="2">
    <source>
        <dbReference type="EMBL" id="KJE89903.1"/>
    </source>
</evidence>
<evidence type="ECO:0000313" key="3">
    <source>
        <dbReference type="Proteomes" id="UP000008743"/>
    </source>
</evidence>
<feature type="compositionally biased region" description="Low complexity" evidence="1">
    <location>
        <begin position="52"/>
        <end position="62"/>
    </location>
</feature>
<name>A0A0D2WK33_CAPO3</name>
<dbReference type="InParanoid" id="A0A0D2WK33"/>